<evidence type="ECO:0000256" key="3">
    <source>
        <dbReference type="ARBA" id="ARBA00022692"/>
    </source>
</evidence>
<dbReference type="PANTHER" id="PTHR19353">
    <property type="entry name" value="FATTY ACID DESATURASE 2"/>
    <property type="match status" value="1"/>
</dbReference>
<dbReference type="KEGG" id="lgi:LOTGIDRAFT_113523"/>
<dbReference type="InterPro" id="IPR036400">
    <property type="entry name" value="Cyt_B5-like_heme/steroid_sf"/>
</dbReference>
<dbReference type="GeneID" id="20230971"/>
<dbReference type="InterPro" id="IPR001199">
    <property type="entry name" value="Cyt_B5-like_heme/steroid-bd"/>
</dbReference>
<dbReference type="HOGENOM" id="CLU_016265_0_1_1"/>
<evidence type="ECO:0000256" key="1">
    <source>
        <dbReference type="ARBA" id="ARBA00004141"/>
    </source>
</evidence>
<dbReference type="PROSITE" id="PS50255">
    <property type="entry name" value="CYTOCHROME_B5_2"/>
    <property type="match status" value="1"/>
</dbReference>
<feature type="domain" description="Cytochrome b5 heme-binding" evidence="9">
    <location>
        <begin position="1"/>
        <end position="78"/>
    </location>
</feature>
<dbReference type="SUPFAM" id="SSF55856">
    <property type="entry name" value="Cytochrome b5-like heme/steroid binding domain"/>
    <property type="match status" value="1"/>
</dbReference>
<dbReference type="Pfam" id="PF00173">
    <property type="entry name" value="Cyt-b5"/>
    <property type="match status" value="1"/>
</dbReference>
<dbReference type="InterPro" id="IPR012171">
    <property type="entry name" value="Fatty_acid_desaturase"/>
</dbReference>
<keyword evidence="6" id="KW-0443">Lipid metabolism</keyword>
<keyword evidence="5" id="KW-0560">Oxidoreductase</keyword>
<evidence type="ECO:0000313" key="10">
    <source>
        <dbReference type="EMBL" id="ESO99481.1"/>
    </source>
</evidence>
<keyword evidence="3 8" id="KW-0812">Transmembrane</keyword>
<evidence type="ECO:0000256" key="6">
    <source>
        <dbReference type="ARBA" id="ARBA00023098"/>
    </source>
</evidence>
<dbReference type="EMBL" id="KB201037">
    <property type="protein sequence ID" value="ESO99481.1"/>
    <property type="molecule type" value="Genomic_DNA"/>
</dbReference>
<dbReference type="AlphaFoldDB" id="V4B0B0"/>
<evidence type="ECO:0000256" key="7">
    <source>
        <dbReference type="ARBA" id="ARBA00023136"/>
    </source>
</evidence>
<dbReference type="Gene3D" id="3.10.120.10">
    <property type="entry name" value="Cytochrome b5-like heme/steroid binding domain"/>
    <property type="match status" value="1"/>
</dbReference>
<dbReference type="Pfam" id="PF00487">
    <property type="entry name" value="FA_desaturase"/>
    <property type="match status" value="1"/>
</dbReference>
<dbReference type="OrthoDB" id="260091at2759"/>
<dbReference type="Proteomes" id="UP000030746">
    <property type="component" value="Unassembled WGS sequence"/>
</dbReference>
<evidence type="ECO:0000256" key="2">
    <source>
        <dbReference type="ARBA" id="ARBA00009295"/>
    </source>
</evidence>
<name>V4B0B0_LOTGI</name>
<evidence type="ECO:0000313" key="11">
    <source>
        <dbReference type="Proteomes" id="UP000030746"/>
    </source>
</evidence>
<accession>V4B0B0</accession>
<feature type="transmembrane region" description="Helical" evidence="8">
    <location>
        <begin position="108"/>
        <end position="129"/>
    </location>
</feature>
<dbReference type="OMA" id="HWGMSTS"/>
<comment type="similarity">
    <text evidence="2">Belongs to the fatty acid desaturase type 1 family.</text>
</comment>
<reference evidence="10 11" key="1">
    <citation type="journal article" date="2013" name="Nature">
        <title>Insights into bilaterian evolution from three spiralian genomes.</title>
        <authorList>
            <person name="Simakov O."/>
            <person name="Marletaz F."/>
            <person name="Cho S.J."/>
            <person name="Edsinger-Gonzales E."/>
            <person name="Havlak P."/>
            <person name="Hellsten U."/>
            <person name="Kuo D.H."/>
            <person name="Larsson T."/>
            <person name="Lv J."/>
            <person name="Arendt D."/>
            <person name="Savage R."/>
            <person name="Osoegawa K."/>
            <person name="de Jong P."/>
            <person name="Grimwood J."/>
            <person name="Chapman J.A."/>
            <person name="Shapiro H."/>
            <person name="Aerts A."/>
            <person name="Otillar R.P."/>
            <person name="Terry A.Y."/>
            <person name="Boore J.L."/>
            <person name="Grigoriev I.V."/>
            <person name="Lindberg D.R."/>
            <person name="Seaver E.C."/>
            <person name="Weisblat D.A."/>
            <person name="Putnam N.H."/>
            <person name="Rokhsar D.S."/>
        </authorList>
    </citation>
    <scope>NUCLEOTIDE SEQUENCE [LARGE SCALE GENOMIC DNA]</scope>
</reference>
<dbReference type="GO" id="GO:0016717">
    <property type="term" value="F:oxidoreductase activity, acting on paired donors, with oxidation of a pair of donors resulting in the reduction of molecular oxygen to two molecules of water"/>
    <property type="evidence" value="ECO:0007669"/>
    <property type="project" value="TreeGrafter"/>
</dbReference>
<proteinExistence type="inferred from homology"/>
<dbReference type="PIRSF" id="PIRSF015921">
    <property type="entry name" value="FA_sphinglp_des"/>
    <property type="match status" value="1"/>
</dbReference>
<evidence type="ECO:0000256" key="4">
    <source>
        <dbReference type="ARBA" id="ARBA00022989"/>
    </source>
</evidence>
<sequence>MNLYTWKDVESHDKRDDKWIVIDGEVYDITQWSKKHPGGSKVISHYAGQNATQAFNAFHSDISIPSKYLKAIHKGSLKEEEKQISNIDQDFQNLRETVHKLGMFKPSYWFYGLNMFHVIALDVVAYFILRYFGIGWMPFIISLAISVVVQIQSAYLAHDFGHTSVFGTKYKIDSFLERICLGFMKGGSAKWWNHMHFQHHAKPNVLNKDPDTRLEALFVVGDVMPVKVAERKKDSMPYNWQHRYFLVIGPPFLFPVYFLYALNRHILTRREYLDFFFTICYWTRYWYLYGGLLGFTSALAFQLVMRVFESSWFTWVSQSNHIPMSIEEDDAKPWLRLQLNATCNVEKSAFNDWFTGHLDFQIEHHLFPTMPRHNLYKIQPLVKSLCAKYDLNYEVKPLLKSFKDIVRSLKKSGQIWLKAYTRFHGSNACNNNSS</sequence>
<dbReference type="GO" id="GO:0006629">
    <property type="term" value="P:lipid metabolic process"/>
    <property type="evidence" value="ECO:0007669"/>
    <property type="project" value="UniProtKB-KW"/>
</dbReference>
<keyword evidence="4 8" id="KW-1133">Transmembrane helix</keyword>
<dbReference type="PANTHER" id="PTHR19353:SF88">
    <property type="entry name" value="DELTA(5) FATTY ACID DESATURASE FAT-4"/>
    <property type="match status" value="1"/>
</dbReference>
<dbReference type="GO" id="GO:0016020">
    <property type="term" value="C:membrane"/>
    <property type="evidence" value="ECO:0007669"/>
    <property type="project" value="UniProtKB-SubCell"/>
</dbReference>
<comment type="subcellular location">
    <subcellularLocation>
        <location evidence="1">Membrane</location>
        <topology evidence="1">Multi-pass membrane protein</topology>
    </subcellularLocation>
</comment>
<protein>
    <recommendedName>
        <fullName evidence="9">Cytochrome b5 heme-binding domain-containing protein</fullName>
    </recommendedName>
</protein>
<dbReference type="CDD" id="cd03506">
    <property type="entry name" value="Delta6-FADS-like"/>
    <property type="match status" value="1"/>
</dbReference>
<feature type="transmembrane region" description="Helical" evidence="8">
    <location>
        <begin position="286"/>
        <end position="305"/>
    </location>
</feature>
<keyword evidence="11" id="KW-1185">Reference proteome</keyword>
<feature type="transmembrane region" description="Helical" evidence="8">
    <location>
        <begin position="244"/>
        <end position="266"/>
    </location>
</feature>
<gene>
    <name evidence="10" type="ORF">LOTGIDRAFT_113523</name>
</gene>
<feature type="transmembrane region" description="Helical" evidence="8">
    <location>
        <begin position="135"/>
        <end position="157"/>
    </location>
</feature>
<evidence type="ECO:0000256" key="5">
    <source>
        <dbReference type="ARBA" id="ARBA00023002"/>
    </source>
</evidence>
<evidence type="ECO:0000259" key="9">
    <source>
        <dbReference type="PROSITE" id="PS50255"/>
    </source>
</evidence>
<dbReference type="InterPro" id="IPR005804">
    <property type="entry name" value="FA_desaturase_dom"/>
</dbReference>
<dbReference type="STRING" id="225164.V4B0B0"/>
<keyword evidence="7 8" id="KW-0472">Membrane</keyword>
<evidence type="ECO:0000256" key="8">
    <source>
        <dbReference type="SAM" id="Phobius"/>
    </source>
</evidence>
<dbReference type="SMART" id="SM01117">
    <property type="entry name" value="Cyt-b5"/>
    <property type="match status" value="1"/>
</dbReference>
<organism evidence="10 11">
    <name type="scientific">Lottia gigantea</name>
    <name type="common">Giant owl limpet</name>
    <dbReference type="NCBI Taxonomy" id="225164"/>
    <lineage>
        <taxon>Eukaryota</taxon>
        <taxon>Metazoa</taxon>
        <taxon>Spiralia</taxon>
        <taxon>Lophotrochozoa</taxon>
        <taxon>Mollusca</taxon>
        <taxon>Gastropoda</taxon>
        <taxon>Patellogastropoda</taxon>
        <taxon>Lottioidea</taxon>
        <taxon>Lottiidae</taxon>
        <taxon>Lottia</taxon>
    </lineage>
</organism>
<dbReference type="CTD" id="20230971"/>
<dbReference type="RefSeq" id="XP_009049968.1">
    <property type="nucleotide sequence ID" value="XM_009051720.1"/>
</dbReference>